<evidence type="ECO:0000313" key="1">
    <source>
        <dbReference type="EMBL" id="CAD8215050.1"/>
    </source>
</evidence>
<name>A0A8S1YME5_9CILI</name>
<protein>
    <submittedName>
        <fullName evidence="1">Uncharacterized protein</fullName>
    </submittedName>
</protein>
<evidence type="ECO:0000313" key="2">
    <source>
        <dbReference type="Proteomes" id="UP000689195"/>
    </source>
</evidence>
<keyword evidence="2" id="KW-1185">Reference proteome</keyword>
<dbReference type="Proteomes" id="UP000689195">
    <property type="component" value="Unassembled WGS sequence"/>
</dbReference>
<dbReference type="AlphaFoldDB" id="A0A8S1YME5"/>
<organism evidence="1 2">
    <name type="scientific">Paramecium pentaurelia</name>
    <dbReference type="NCBI Taxonomy" id="43138"/>
    <lineage>
        <taxon>Eukaryota</taxon>
        <taxon>Sar</taxon>
        <taxon>Alveolata</taxon>
        <taxon>Ciliophora</taxon>
        <taxon>Intramacronucleata</taxon>
        <taxon>Oligohymenophorea</taxon>
        <taxon>Peniculida</taxon>
        <taxon>Parameciidae</taxon>
        <taxon>Paramecium</taxon>
    </lineage>
</organism>
<comment type="caution">
    <text evidence="1">The sequence shown here is derived from an EMBL/GenBank/DDBJ whole genome shotgun (WGS) entry which is preliminary data.</text>
</comment>
<reference evidence="1" key="1">
    <citation type="submission" date="2021-01" db="EMBL/GenBank/DDBJ databases">
        <authorList>
            <consortium name="Genoscope - CEA"/>
            <person name="William W."/>
        </authorList>
    </citation>
    <scope>NUCLEOTIDE SEQUENCE</scope>
</reference>
<proteinExistence type="predicted"/>
<sequence>MNLQFKSLLIFIEIYLDKLCFKGKIKKAQRKLKYYHQHKIKALNTQDNIVK</sequence>
<gene>
    <name evidence="1" type="ORF">PPENT_87.1.T3000002</name>
</gene>
<accession>A0A8S1YME5</accession>
<dbReference type="EMBL" id="CAJJDO010000300">
    <property type="protein sequence ID" value="CAD8215050.1"/>
    <property type="molecule type" value="Genomic_DNA"/>
</dbReference>